<dbReference type="PANTHER" id="PTHR13246">
    <property type="entry name" value="ENDO BETA N-ACETYLGLUCOSAMINIDASE"/>
    <property type="match status" value="1"/>
</dbReference>
<dbReference type="Gene3D" id="3.20.20.80">
    <property type="entry name" value="Glycosidases"/>
    <property type="match status" value="1"/>
</dbReference>
<dbReference type="GO" id="GO:0005829">
    <property type="term" value="C:cytosol"/>
    <property type="evidence" value="ECO:0007669"/>
    <property type="project" value="UniProtKB-SubCell"/>
</dbReference>
<evidence type="ECO:0000256" key="1">
    <source>
        <dbReference type="SAM" id="SignalP"/>
    </source>
</evidence>
<feature type="chain" id="PRO_5034542531" description="Cytosolic endo-beta-N-acetylglucosaminidase TIM barrel domain-containing protein" evidence="1">
    <location>
        <begin position="20"/>
        <end position="587"/>
    </location>
</feature>
<name>A0A8H9IBQ6_9ALTE</name>
<dbReference type="InterPro" id="IPR032979">
    <property type="entry name" value="ENGase"/>
</dbReference>
<sequence length="587" mass="66050">MMLKTLCSILLCSTFFCHAQSNDIRANQGPFALTLEQALNWTARSEFSSTQNISTEPLARRHAAQLDSSRAKLDTRVKVLYAPDGMNNFANYLDTQATFNLYNFTHWSQIDVLNWFAGTADHVVQIPARPWVDTAHRNGVKVIGSIFLAIAKYGGSADTAEALLKQDAQGRFIMAHRLVDIAQYYGFDGWLMNQETNLTAIKDAENELVEGQKDARRGAKLGQKMLAFMQYLTAIAPQGMEIHWYDSMLENGEVRWQNQLNEKNQAFLHQGVSSADAMFMNYWWNKPMVERSVSLAQELGRSGYDLYFGADLWPSRNAQRAFSKTQWLEDLFDSDTKQGLTSIALFAPNFNFNFSGEPHTPVFSKFKDDPQDSLRFYQTEQRLFVGDDLNLANNDLDGWPGIGRYVPAKTTVNALPFETHFNTGQGKKLVENGQQVLSGWTDMSKQDLLPTWQFAVYGNPSMTVAYDFEEVFSGGSSLVFTGSLSAQETRIPLYQTHFLLGKNNTATLTLKGDVNALSLYVETADAKRHMFALNAITPSDSQQDWRTYEVSLSALAKQRIAQLGMLFNEGTAEENVNVYLGQLAIHQ</sequence>
<dbReference type="AlphaFoldDB" id="A0A8H9IBQ6"/>
<reference evidence="3" key="1">
    <citation type="journal article" date="2014" name="Int. J. Syst. Evol. Microbiol.">
        <title>Complete genome sequence of Corynebacterium casei LMG S-19264T (=DSM 44701T), isolated from a smear-ripened cheese.</title>
        <authorList>
            <consortium name="US DOE Joint Genome Institute (JGI-PGF)"/>
            <person name="Walter F."/>
            <person name="Albersmeier A."/>
            <person name="Kalinowski J."/>
            <person name="Ruckert C."/>
        </authorList>
    </citation>
    <scope>NUCLEOTIDE SEQUENCE</scope>
    <source>
        <strain evidence="3">KCTC 32337</strain>
    </source>
</reference>
<evidence type="ECO:0000259" key="2">
    <source>
        <dbReference type="Pfam" id="PF03644"/>
    </source>
</evidence>
<keyword evidence="1" id="KW-0732">Signal</keyword>
<evidence type="ECO:0000313" key="3">
    <source>
        <dbReference type="EMBL" id="GGZ71905.1"/>
    </source>
</evidence>
<proteinExistence type="predicted"/>
<dbReference type="Gene3D" id="2.60.120.260">
    <property type="entry name" value="Galactose-binding domain-like"/>
    <property type="match status" value="1"/>
</dbReference>
<dbReference type="CDD" id="cd06547">
    <property type="entry name" value="GH85_ENGase"/>
    <property type="match status" value="1"/>
</dbReference>
<evidence type="ECO:0000313" key="4">
    <source>
        <dbReference type="Proteomes" id="UP000622604"/>
    </source>
</evidence>
<feature type="signal peptide" evidence="1">
    <location>
        <begin position="1"/>
        <end position="19"/>
    </location>
</feature>
<feature type="domain" description="Cytosolic endo-beta-N-acetylglucosaminidase TIM barrel" evidence="2">
    <location>
        <begin position="95"/>
        <end position="428"/>
    </location>
</feature>
<protein>
    <recommendedName>
        <fullName evidence="2">Cytosolic endo-beta-N-acetylglucosaminidase TIM barrel domain-containing protein</fullName>
    </recommendedName>
</protein>
<organism evidence="3 4">
    <name type="scientific">Paraglaciecola chathamensis</name>
    <dbReference type="NCBI Taxonomy" id="368405"/>
    <lineage>
        <taxon>Bacteria</taxon>
        <taxon>Pseudomonadati</taxon>
        <taxon>Pseudomonadota</taxon>
        <taxon>Gammaproteobacteria</taxon>
        <taxon>Alteromonadales</taxon>
        <taxon>Alteromonadaceae</taxon>
        <taxon>Paraglaciecola</taxon>
    </lineage>
</organism>
<dbReference type="Proteomes" id="UP000622604">
    <property type="component" value="Unassembled WGS sequence"/>
</dbReference>
<dbReference type="InterPro" id="IPR005201">
    <property type="entry name" value="TIM_ENGase"/>
</dbReference>
<dbReference type="EMBL" id="BMZC01000009">
    <property type="protein sequence ID" value="GGZ71905.1"/>
    <property type="molecule type" value="Genomic_DNA"/>
</dbReference>
<accession>A0A8H9IBQ6</accession>
<comment type="caution">
    <text evidence="3">The sequence shown here is derived from an EMBL/GenBank/DDBJ whole genome shotgun (WGS) entry which is preliminary data.</text>
</comment>
<dbReference type="Pfam" id="PF03644">
    <property type="entry name" value="Glyco_hydro_85"/>
    <property type="match status" value="1"/>
</dbReference>
<dbReference type="PANTHER" id="PTHR13246:SF1">
    <property type="entry name" value="CYTOSOLIC ENDO-BETA-N-ACETYLGLUCOSAMINIDASE"/>
    <property type="match status" value="1"/>
</dbReference>
<reference evidence="3" key="2">
    <citation type="submission" date="2020-09" db="EMBL/GenBank/DDBJ databases">
        <authorList>
            <person name="Sun Q."/>
            <person name="Kim S."/>
        </authorList>
    </citation>
    <scope>NUCLEOTIDE SEQUENCE</scope>
    <source>
        <strain evidence="3">KCTC 32337</strain>
    </source>
</reference>
<dbReference type="GO" id="GO:0033925">
    <property type="term" value="F:mannosyl-glycoprotein endo-beta-N-acetylglucosaminidase activity"/>
    <property type="evidence" value="ECO:0007669"/>
    <property type="project" value="InterPro"/>
</dbReference>
<gene>
    <name evidence="3" type="ORF">GCM10011274_32920</name>
</gene>